<feature type="domain" description="Exonuclease" evidence="5">
    <location>
        <begin position="20"/>
        <end position="187"/>
    </location>
</feature>
<dbReference type="GO" id="GO:0008408">
    <property type="term" value="F:3'-5' exonuclease activity"/>
    <property type="evidence" value="ECO:0007669"/>
    <property type="project" value="TreeGrafter"/>
</dbReference>
<dbReference type="RefSeq" id="WP_157005034.1">
    <property type="nucleotide sequence ID" value="NZ_WPOC01000008.1"/>
</dbReference>
<dbReference type="Proteomes" id="UP000468327">
    <property type="component" value="Unassembled WGS sequence"/>
</dbReference>
<feature type="transmembrane region" description="Helical" evidence="4">
    <location>
        <begin position="229"/>
        <end position="247"/>
    </location>
</feature>
<dbReference type="InterPro" id="IPR013520">
    <property type="entry name" value="Ribonucl_H"/>
</dbReference>
<keyword evidence="7" id="KW-1185">Reference proteome</keyword>
<protein>
    <recommendedName>
        <fullName evidence="5">Exonuclease domain-containing protein</fullName>
    </recommendedName>
</protein>
<name>A0A6N8II13_9ACTN</name>
<keyword evidence="1" id="KW-0540">Nuclease</keyword>
<evidence type="ECO:0000259" key="5">
    <source>
        <dbReference type="SMART" id="SM00479"/>
    </source>
</evidence>
<dbReference type="InterPro" id="IPR012337">
    <property type="entry name" value="RNaseH-like_sf"/>
</dbReference>
<dbReference type="Gene3D" id="3.30.420.10">
    <property type="entry name" value="Ribonuclease H-like superfamily/Ribonuclease H"/>
    <property type="match status" value="1"/>
</dbReference>
<evidence type="ECO:0000256" key="2">
    <source>
        <dbReference type="ARBA" id="ARBA00022801"/>
    </source>
</evidence>
<feature type="transmembrane region" description="Helical" evidence="4">
    <location>
        <begin position="259"/>
        <end position="279"/>
    </location>
</feature>
<comment type="caution">
    <text evidence="6">The sequence shown here is derived from an EMBL/GenBank/DDBJ whole genome shotgun (WGS) entry which is preliminary data.</text>
</comment>
<evidence type="ECO:0000256" key="4">
    <source>
        <dbReference type="SAM" id="Phobius"/>
    </source>
</evidence>
<evidence type="ECO:0000256" key="3">
    <source>
        <dbReference type="ARBA" id="ARBA00022839"/>
    </source>
</evidence>
<dbReference type="PANTHER" id="PTHR30231:SF4">
    <property type="entry name" value="PROTEIN NEN2"/>
    <property type="match status" value="1"/>
</dbReference>
<evidence type="ECO:0000313" key="6">
    <source>
        <dbReference type="EMBL" id="MVN15010.1"/>
    </source>
</evidence>
<gene>
    <name evidence="6" type="ORF">GO738_06520</name>
</gene>
<proteinExistence type="predicted"/>
<organism evidence="6 7">
    <name type="scientific">Gordonibacter urolithinfaciens</name>
    <dbReference type="NCBI Taxonomy" id="1335613"/>
    <lineage>
        <taxon>Bacteria</taxon>
        <taxon>Bacillati</taxon>
        <taxon>Actinomycetota</taxon>
        <taxon>Coriobacteriia</taxon>
        <taxon>Eggerthellales</taxon>
        <taxon>Eggerthellaceae</taxon>
        <taxon>Gordonibacter</taxon>
    </lineage>
</organism>
<dbReference type="SMART" id="SM00479">
    <property type="entry name" value="EXOIII"/>
    <property type="match status" value="1"/>
</dbReference>
<keyword evidence="2" id="KW-0378">Hydrolase</keyword>
<reference evidence="6 7" key="1">
    <citation type="submission" date="2019-11" db="EMBL/GenBank/DDBJ databases">
        <title>Whole genome shotgun sequencing (WGS) data from Adlercreutzia equolifaciens ResAG-91, Eggerthella lenta MRI-F36, MRI-F37, MRI-F40, ResAG-49, ResAG-88, ResAG-121, ResAG-145, and Gordonibacter sp. ResAG-5, ResAG-26, ResAG-43, ResAG-50, ResAG-59.</title>
        <authorList>
            <person name="Stoll D.A."/>
            <person name="Danylec N."/>
            <person name="Franz C.M.A.P."/>
            <person name="Huch M."/>
        </authorList>
    </citation>
    <scope>NUCLEOTIDE SEQUENCE [LARGE SCALE GENOMIC DNA]</scope>
    <source>
        <strain evidence="6 7">ResAG-59</strain>
    </source>
</reference>
<accession>A0A6N8II13</accession>
<keyword evidence="3" id="KW-0269">Exonuclease</keyword>
<dbReference type="AlphaFoldDB" id="A0A6N8II13"/>
<dbReference type="CDD" id="cd06127">
    <property type="entry name" value="DEDDh"/>
    <property type="match status" value="1"/>
</dbReference>
<dbReference type="EMBL" id="WPOC01000008">
    <property type="protein sequence ID" value="MVN15010.1"/>
    <property type="molecule type" value="Genomic_DNA"/>
</dbReference>
<dbReference type="PANTHER" id="PTHR30231">
    <property type="entry name" value="DNA POLYMERASE III SUBUNIT EPSILON"/>
    <property type="match status" value="1"/>
</dbReference>
<dbReference type="InterPro" id="IPR036397">
    <property type="entry name" value="RNaseH_sf"/>
</dbReference>
<evidence type="ECO:0000256" key="1">
    <source>
        <dbReference type="ARBA" id="ARBA00022722"/>
    </source>
</evidence>
<evidence type="ECO:0000313" key="7">
    <source>
        <dbReference type="Proteomes" id="UP000468327"/>
    </source>
</evidence>
<dbReference type="Pfam" id="PF00929">
    <property type="entry name" value="RNase_T"/>
    <property type="match status" value="1"/>
</dbReference>
<dbReference type="SUPFAM" id="SSF53098">
    <property type="entry name" value="Ribonuclease H-like"/>
    <property type="match status" value="1"/>
</dbReference>
<keyword evidence="4" id="KW-1133">Transmembrane helix</keyword>
<keyword evidence="4" id="KW-0812">Transmembrane</keyword>
<sequence length="280" mass="31230">MKNEVSACRLGITANSPVDGVVVIDTETTGLEPGKDEVLSIAIVDLDGNELFCSLIRPLERKRWPKATETHGITWKDVKDKPTIYDVGNEVSDILENASLIVGYNVNFDMDMLTENGLPNVNTNRYDLMEEFAQAYGKWSDRKCGYLWCKLEQCARHFGYEFTAHNALEDAKATAYCYKMFRDECARAIPEAEKRDQKKRQIEEQFKIQEAERRATAEAAAESARRKKLVAKAACIAVILGSIAVFLNSCSIANGDILGSLAVMIVSTIVFFIGFCGLFI</sequence>
<dbReference type="GO" id="GO:0003676">
    <property type="term" value="F:nucleic acid binding"/>
    <property type="evidence" value="ECO:0007669"/>
    <property type="project" value="InterPro"/>
</dbReference>
<keyword evidence="4" id="KW-0472">Membrane</keyword>